<dbReference type="OrthoDB" id="2020542at2759"/>
<feature type="domain" description="SLC12A transporter C-terminal" evidence="6">
    <location>
        <begin position="45"/>
        <end position="121"/>
    </location>
</feature>
<dbReference type="Proteomes" id="UP000678499">
    <property type="component" value="Unassembled WGS sequence"/>
</dbReference>
<evidence type="ECO:0000259" key="6">
    <source>
        <dbReference type="Pfam" id="PF03522"/>
    </source>
</evidence>
<proteinExistence type="predicted"/>
<dbReference type="EMBL" id="CAJPEX010000007">
    <property type="protein sequence ID" value="CAG0912316.1"/>
    <property type="molecule type" value="Genomic_DNA"/>
</dbReference>
<sequence length="371" mass="42223">MVVDLVSPAVPRSATVLQKKTGEISMSLSQRQLIRSYSQEGTALSARTNLVRQSRAWLNKHKIRSFYQHVEDDSFEHGAKVLIQLAGLGNLRPNMMLLGYKSDWREAPKNDVIAYVNVVQQLRTPGSVFGVTGKMPVQIGPPKIQSMNKFFNSAFEHFMAVGILRVKGGLDYSSVLETILHMENETEEVDSHSFNDGTYPPMATDHHGEFNDLGAEKKEPKRKKSANKKVSVAEPRGYEGVNLPMTVLSNVTRFQQKHPKGFIDVYWLYDDGARDDDNDWRAVFESFDRDAVQLSLLRVEPIDSQTFEALEVFVKVRRWLTILLPYIIQRRQAFRNCKLRIFTLLSKSGGLEEQQRKRKAAYAQLGGMGWN</sequence>
<keyword evidence="3" id="KW-1133">Transmembrane helix</keyword>
<evidence type="ECO:0000313" key="8">
    <source>
        <dbReference type="Proteomes" id="UP000678499"/>
    </source>
</evidence>
<dbReference type="GO" id="GO:0008511">
    <property type="term" value="F:sodium:potassium:chloride symporter activity"/>
    <property type="evidence" value="ECO:0007669"/>
    <property type="project" value="TreeGrafter"/>
</dbReference>
<evidence type="ECO:0000256" key="3">
    <source>
        <dbReference type="ARBA" id="ARBA00022989"/>
    </source>
</evidence>
<gene>
    <name evidence="7" type="ORF">NMOB1V02_LOCUS109</name>
</gene>
<dbReference type="PANTHER" id="PTHR11827:SF103">
    <property type="entry name" value="SODIUM CHLORIDE COTRANSPORTER 69, ISOFORM E"/>
    <property type="match status" value="1"/>
</dbReference>
<evidence type="ECO:0000256" key="4">
    <source>
        <dbReference type="ARBA" id="ARBA00023136"/>
    </source>
</evidence>
<dbReference type="GO" id="GO:0055064">
    <property type="term" value="P:chloride ion homeostasis"/>
    <property type="evidence" value="ECO:0007669"/>
    <property type="project" value="TreeGrafter"/>
</dbReference>
<dbReference type="EMBL" id="OA882044">
    <property type="protein sequence ID" value="CAD7272164.1"/>
    <property type="molecule type" value="Genomic_DNA"/>
</dbReference>
<dbReference type="GO" id="GO:0055078">
    <property type="term" value="P:sodium ion homeostasis"/>
    <property type="evidence" value="ECO:0007669"/>
    <property type="project" value="TreeGrafter"/>
</dbReference>
<evidence type="ECO:0000256" key="1">
    <source>
        <dbReference type="ARBA" id="ARBA00004141"/>
    </source>
</evidence>
<protein>
    <recommendedName>
        <fullName evidence="6">SLC12A transporter C-terminal domain-containing protein</fullName>
    </recommendedName>
</protein>
<name>A0A7R9BDM8_9CRUS</name>
<dbReference type="GO" id="GO:1990573">
    <property type="term" value="P:potassium ion import across plasma membrane"/>
    <property type="evidence" value="ECO:0007669"/>
    <property type="project" value="TreeGrafter"/>
</dbReference>
<dbReference type="PANTHER" id="PTHR11827">
    <property type="entry name" value="SOLUTE CARRIER FAMILY 12, CATION COTRANSPORTERS"/>
    <property type="match status" value="1"/>
</dbReference>
<keyword evidence="8" id="KW-1185">Reference proteome</keyword>
<dbReference type="Pfam" id="PF03522">
    <property type="entry name" value="SLC12"/>
    <property type="match status" value="3"/>
</dbReference>
<dbReference type="GO" id="GO:0016020">
    <property type="term" value="C:membrane"/>
    <property type="evidence" value="ECO:0007669"/>
    <property type="project" value="UniProtKB-SubCell"/>
</dbReference>
<feature type="compositionally biased region" description="Basic and acidic residues" evidence="5">
    <location>
        <begin position="204"/>
        <end position="219"/>
    </location>
</feature>
<feature type="region of interest" description="Disordered" evidence="5">
    <location>
        <begin position="202"/>
        <end position="231"/>
    </location>
</feature>
<reference evidence="7" key="1">
    <citation type="submission" date="2020-11" db="EMBL/GenBank/DDBJ databases">
        <authorList>
            <person name="Tran Van P."/>
        </authorList>
    </citation>
    <scope>NUCLEOTIDE SEQUENCE</scope>
</reference>
<dbReference type="GO" id="GO:0055075">
    <property type="term" value="P:potassium ion homeostasis"/>
    <property type="evidence" value="ECO:0007669"/>
    <property type="project" value="TreeGrafter"/>
</dbReference>
<organism evidence="7">
    <name type="scientific">Notodromas monacha</name>
    <dbReference type="NCBI Taxonomy" id="399045"/>
    <lineage>
        <taxon>Eukaryota</taxon>
        <taxon>Metazoa</taxon>
        <taxon>Ecdysozoa</taxon>
        <taxon>Arthropoda</taxon>
        <taxon>Crustacea</taxon>
        <taxon>Oligostraca</taxon>
        <taxon>Ostracoda</taxon>
        <taxon>Podocopa</taxon>
        <taxon>Podocopida</taxon>
        <taxon>Cypridocopina</taxon>
        <taxon>Cypridoidea</taxon>
        <taxon>Cyprididae</taxon>
        <taxon>Notodromas</taxon>
    </lineage>
</organism>
<accession>A0A7R9BDM8</accession>
<feature type="domain" description="SLC12A transporter C-terminal" evidence="6">
    <location>
        <begin position="320"/>
        <end position="357"/>
    </location>
</feature>
<dbReference type="AlphaFoldDB" id="A0A7R9BDM8"/>
<evidence type="ECO:0000313" key="7">
    <source>
        <dbReference type="EMBL" id="CAD7272164.1"/>
    </source>
</evidence>
<evidence type="ECO:0000256" key="2">
    <source>
        <dbReference type="ARBA" id="ARBA00022692"/>
    </source>
</evidence>
<keyword evidence="4" id="KW-0472">Membrane</keyword>
<comment type="subcellular location">
    <subcellularLocation>
        <location evidence="1">Membrane</location>
        <topology evidence="1">Multi-pass membrane protein</topology>
    </subcellularLocation>
</comment>
<dbReference type="InterPro" id="IPR004842">
    <property type="entry name" value="SLC12A_fam"/>
</dbReference>
<dbReference type="InterPro" id="IPR018491">
    <property type="entry name" value="SLC12_C"/>
</dbReference>
<keyword evidence="2" id="KW-0812">Transmembrane</keyword>
<dbReference type="GO" id="GO:0006884">
    <property type="term" value="P:cell volume homeostasis"/>
    <property type="evidence" value="ECO:0007669"/>
    <property type="project" value="TreeGrafter"/>
</dbReference>
<feature type="domain" description="SLC12A transporter C-terminal" evidence="6">
    <location>
        <begin position="144"/>
        <end position="272"/>
    </location>
</feature>
<evidence type="ECO:0000256" key="5">
    <source>
        <dbReference type="SAM" id="MobiDB-lite"/>
    </source>
</evidence>